<gene>
    <name evidence="6" type="ORF">LSG31_01625</name>
</gene>
<reference evidence="6" key="1">
    <citation type="submission" date="2021-12" db="EMBL/GenBank/DDBJ databases">
        <title>Alicyclobacillaceae gen. nov., sp. nov., isolated from chalcocite enrichment system.</title>
        <authorList>
            <person name="Jiang Z."/>
        </authorList>
    </citation>
    <scope>NUCLEOTIDE SEQUENCE</scope>
    <source>
        <strain evidence="6">MYW30-H2</strain>
    </source>
</reference>
<evidence type="ECO:0000256" key="1">
    <source>
        <dbReference type="ARBA" id="ARBA00022491"/>
    </source>
</evidence>
<evidence type="ECO:0000259" key="5">
    <source>
        <dbReference type="PROSITE" id="PS50932"/>
    </source>
</evidence>
<dbReference type="Pfam" id="PF00356">
    <property type="entry name" value="LacI"/>
    <property type="match status" value="1"/>
</dbReference>
<dbReference type="Gene3D" id="1.10.260.40">
    <property type="entry name" value="lambda repressor-like DNA-binding domains"/>
    <property type="match status" value="1"/>
</dbReference>
<dbReference type="EMBL" id="CP089291">
    <property type="protein sequence ID" value="UOF91007.1"/>
    <property type="molecule type" value="Genomic_DNA"/>
</dbReference>
<evidence type="ECO:0000313" key="7">
    <source>
        <dbReference type="Proteomes" id="UP000830167"/>
    </source>
</evidence>
<dbReference type="InterPro" id="IPR010982">
    <property type="entry name" value="Lambda_DNA-bd_dom_sf"/>
</dbReference>
<name>A0ABY4CKH0_9BACL</name>
<sequence>MVTMKQVAEKSGFSVATVSAVINNLPVVSEKAKVQILKAIEELGYRPNVVARSMKTSKTSSIGIIVRDITNPFYPKVISSLEEVAWSYGYEVFLCNTENNVERERKYIDNLIGKRVDGIIITTAQLERDEYYEKLRKLKIPYVFLNRKPEQLLENEFFVGTDNCLAVEKVIAHLANMGYKKISFLCGQLHLSTFRERYDGFLKGMKNQNLEIEQKWICIGDYSQEKGYEYAQRMLKDKNIPEVIVCSSDLLAFGVYTAFKENGIRIPEDVALTGLDNNPFGHLIDLSSVDMQHKALGEISAKILMELLNQQPVNQQTREILLEPQLVLRKSCGVELHVGRDKHE</sequence>
<evidence type="ECO:0000313" key="6">
    <source>
        <dbReference type="EMBL" id="UOF91007.1"/>
    </source>
</evidence>
<dbReference type="InterPro" id="IPR000843">
    <property type="entry name" value="HTH_LacI"/>
</dbReference>
<protein>
    <submittedName>
        <fullName evidence="6">LacI family transcriptional regulator</fullName>
    </submittedName>
</protein>
<dbReference type="SUPFAM" id="SSF47413">
    <property type="entry name" value="lambda repressor-like DNA-binding domains"/>
    <property type="match status" value="1"/>
</dbReference>
<keyword evidence="2" id="KW-0805">Transcription regulation</keyword>
<proteinExistence type="predicted"/>
<evidence type="ECO:0000256" key="2">
    <source>
        <dbReference type="ARBA" id="ARBA00023015"/>
    </source>
</evidence>
<dbReference type="RefSeq" id="WP_347437700.1">
    <property type="nucleotide sequence ID" value="NZ_CP089291.1"/>
</dbReference>
<accession>A0ABY4CKH0</accession>
<dbReference type="PANTHER" id="PTHR30146:SF148">
    <property type="entry name" value="HTH-TYPE TRANSCRIPTIONAL REPRESSOR PURR-RELATED"/>
    <property type="match status" value="1"/>
</dbReference>
<dbReference type="Proteomes" id="UP000830167">
    <property type="component" value="Chromosome"/>
</dbReference>
<keyword evidence="3" id="KW-0238">DNA-binding</keyword>
<dbReference type="InterPro" id="IPR001761">
    <property type="entry name" value="Peripla_BP/Lac1_sug-bd_dom"/>
</dbReference>
<dbReference type="SMART" id="SM00354">
    <property type="entry name" value="HTH_LACI"/>
    <property type="match status" value="1"/>
</dbReference>
<dbReference type="CDD" id="cd01392">
    <property type="entry name" value="HTH_LacI"/>
    <property type="match status" value="1"/>
</dbReference>
<dbReference type="CDD" id="cd06267">
    <property type="entry name" value="PBP1_LacI_sugar_binding-like"/>
    <property type="match status" value="1"/>
</dbReference>
<dbReference type="Gene3D" id="3.40.50.2300">
    <property type="match status" value="2"/>
</dbReference>
<dbReference type="SUPFAM" id="SSF53822">
    <property type="entry name" value="Periplasmic binding protein-like I"/>
    <property type="match status" value="1"/>
</dbReference>
<evidence type="ECO:0000256" key="3">
    <source>
        <dbReference type="ARBA" id="ARBA00023125"/>
    </source>
</evidence>
<dbReference type="PROSITE" id="PS50932">
    <property type="entry name" value="HTH_LACI_2"/>
    <property type="match status" value="1"/>
</dbReference>
<dbReference type="InterPro" id="IPR028082">
    <property type="entry name" value="Peripla_BP_I"/>
</dbReference>
<dbReference type="Pfam" id="PF00532">
    <property type="entry name" value="Peripla_BP_1"/>
    <property type="match status" value="1"/>
</dbReference>
<keyword evidence="7" id="KW-1185">Reference proteome</keyword>
<organism evidence="6 7">
    <name type="scientific">Fodinisporobacter ferrooxydans</name>
    <dbReference type="NCBI Taxonomy" id="2901836"/>
    <lineage>
        <taxon>Bacteria</taxon>
        <taxon>Bacillati</taxon>
        <taxon>Bacillota</taxon>
        <taxon>Bacilli</taxon>
        <taxon>Bacillales</taxon>
        <taxon>Alicyclobacillaceae</taxon>
        <taxon>Fodinisporobacter</taxon>
    </lineage>
</organism>
<keyword evidence="4" id="KW-0804">Transcription</keyword>
<dbReference type="PANTHER" id="PTHR30146">
    <property type="entry name" value="LACI-RELATED TRANSCRIPTIONAL REPRESSOR"/>
    <property type="match status" value="1"/>
</dbReference>
<keyword evidence="1" id="KW-0678">Repressor</keyword>
<feature type="domain" description="HTH lacI-type" evidence="5">
    <location>
        <begin position="2"/>
        <end position="56"/>
    </location>
</feature>
<evidence type="ECO:0000256" key="4">
    <source>
        <dbReference type="ARBA" id="ARBA00023163"/>
    </source>
</evidence>